<dbReference type="Proteomes" id="UP000237000">
    <property type="component" value="Unassembled WGS sequence"/>
</dbReference>
<proteinExistence type="predicted"/>
<protein>
    <submittedName>
        <fullName evidence="1">Uncharacterized protein</fullName>
    </submittedName>
</protein>
<organism evidence="1 2">
    <name type="scientific">Trema orientale</name>
    <name type="common">Charcoal tree</name>
    <name type="synonym">Celtis orientalis</name>
    <dbReference type="NCBI Taxonomy" id="63057"/>
    <lineage>
        <taxon>Eukaryota</taxon>
        <taxon>Viridiplantae</taxon>
        <taxon>Streptophyta</taxon>
        <taxon>Embryophyta</taxon>
        <taxon>Tracheophyta</taxon>
        <taxon>Spermatophyta</taxon>
        <taxon>Magnoliopsida</taxon>
        <taxon>eudicotyledons</taxon>
        <taxon>Gunneridae</taxon>
        <taxon>Pentapetalae</taxon>
        <taxon>rosids</taxon>
        <taxon>fabids</taxon>
        <taxon>Rosales</taxon>
        <taxon>Cannabaceae</taxon>
        <taxon>Trema</taxon>
    </lineage>
</organism>
<dbReference type="OrthoDB" id="2162994at2759"/>
<dbReference type="AlphaFoldDB" id="A0A2P5FTU6"/>
<sequence length="87" mass="9762">MVYSLDFDGAPKDFFDILDFPLEDVELGPDRDDWTDMQFYDLPLDFSEGFSTGFVGGVQNDCPKETRPNINLPSSVSCFDSLVPILS</sequence>
<comment type="caution">
    <text evidence="1">The sequence shown here is derived from an EMBL/GenBank/DDBJ whole genome shotgun (WGS) entry which is preliminary data.</text>
</comment>
<dbReference type="EMBL" id="JXTC01000009">
    <property type="protein sequence ID" value="POO01228.1"/>
    <property type="molecule type" value="Genomic_DNA"/>
</dbReference>
<evidence type="ECO:0000313" key="1">
    <source>
        <dbReference type="EMBL" id="POO01228.1"/>
    </source>
</evidence>
<reference evidence="2" key="1">
    <citation type="submission" date="2016-06" db="EMBL/GenBank/DDBJ databases">
        <title>Parallel loss of symbiosis genes in relatives of nitrogen-fixing non-legume Parasponia.</title>
        <authorList>
            <person name="Van Velzen R."/>
            <person name="Holmer R."/>
            <person name="Bu F."/>
            <person name="Rutten L."/>
            <person name="Van Zeijl A."/>
            <person name="Liu W."/>
            <person name="Santuari L."/>
            <person name="Cao Q."/>
            <person name="Sharma T."/>
            <person name="Shen D."/>
            <person name="Roswanjaya Y."/>
            <person name="Wardhani T."/>
            <person name="Kalhor M.S."/>
            <person name="Jansen J."/>
            <person name="Van den Hoogen J."/>
            <person name="Gungor B."/>
            <person name="Hartog M."/>
            <person name="Hontelez J."/>
            <person name="Verver J."/>
            <person name="Yang W.-C."/>
            <person name="Schijlen E."/>
            <person name="Repin R."/>
            <person name="Schilthuizen M."/>
            <person name="Schranz E."/>
            <person name="Heidstra R."/>
            <person name="Miyata K."/>
            <person name="Fedorova E."/>
            <person name="Kohlen W."/>
            <person name="Bisseling T."/>
            <person name="Smit S."/>
            <person name="Geurts R."/>
        </authorList>
    </citation>
    <scope>NUCLEOTIDE SEQUENCE [LARGE SCALE GENOMIC DNA]</scope>
    <source>
        <strain evidence="2">cv. RG33-2</strain>
    </source>
</reference>
<evidence type="ECO:0000313" key="2">
    <source>
        <dbReference type="Proteomes" id="UP000237000"/>
    </source>
</evidence>
<accession>A0A2P5FTU6</accession>
<gene>
    <name evidence="1" type="ORF">TorRG33x02_029820</name>
</gene>
<keyword evidence="2" id="KW-1185">Reference proteome</keyword>
<dbReference type="InParanoid" id="A0A2P5FTU6"/>
<name>A0A2P5FTU6_TREOI</name>